<keyword evidence="3 4" id="KW-0964">Secreted</keyword>
<accession>A0A2I4GC31</accession>
<dbReference type="Gene3D" id="2.40.480.10">
    <property type="entry name" value="Allene oxide cyclase-like"/>
    <property type="match status" value="1"/>
</dbReference>
<dbReference type="RefSeq" id="XP_018841452.1">
    <property type="nucleotide sequence ID" value="XM_018985907.2"/>
</dbReference>
<evidence type="ECO:0000256" key="1">
    <source>
        <dbReference type="ARBA" id="ARBA00010746"/>
    </source>
</evidence>
<comment type="similarity">
    <text evidence="1 4">Belongs to the plant dirigent protein family.</text>
</comment>
<dbReference type="Pfam" id="PF03018">
    <property type="entry name" value="Dirigent"/>
    <property type="match status" value="1"/>
</dbReference>
<sequence length="237" mass="25691">MWLNLLLHIPKTTLESFPHALYVRLSKPLPPSSKVPSSLFVPQNFAKQKGTEMAPKLGTVLLLFFLVAGIPWAQSSEAENWATSKKFPKKTLTKLQFYFHDTVSGKNPSAIRVAQAAGTQKSPTSFGLLMMADDPLTKTADPNSELVGRAQGLYGSAGQQELGLIMAMNYGFTHGIYNGSSVSLLGKNPATHPVREMAIVGGTGLFRFARGYAIAHTHWFDANTGDAIVGYNVTVVH</sequence>
<dbReference type="GO" id="GO:0048046">
    <property type="term" value="C:apoplast"/>
    <property type="evidence" value="ECO:0007669"/>
    <property type="project" value="UniProtKB-SubCell"/>
</dbReference>
<reference evidence="6" key="1">
    <citation type="submission" date="2025-08" db="UniProtKB">
        <authorList>
            <consortium name="RefSeq"/>
        </authorList>
    </citation>
    <scope>IDENTIFICATION</scope>
    <source>
        <tissue evidence="6">Leaves</tissue>
    </source>
</reference>
<dbReference type="OrthoDB" id="1864232at2759"/>
<dbReference type="AlphaFoldDB" id="A0A2I4GC31"/>
<keyword evidence="5" id="KW-1185">Reference proteome</keyword>
<comment type="subcellular location">
    <subcellularLocation>
        <location evidence="4">Secreted</location>
        <location evidence="4">Extracellular space</location>
        <location evidence="4">Apoplast</location>
    </subcellularLocation>
</comment>
<comment type="subunit">
    <text evidence="2 4">Homodimer.</text>
</comment>
<evidence type="ECO:0000256" key="2">
    <source>
        <dbReference type="ARBA" id="ARBA00011738"/>
    </source>
</evidence>
<comment type="function">
    <text evidence="4">Dirigent proteins impart stereoselectivity on the phenoxy radical-coupling reaction, yielding optically active lignans from two molecules of coniferyl alcohol in the biosynthesis of lignans, flavonolignans, and alkaloids and thus plays a central role in plant secondary metabolism.</text>
</comment>
<evidence type="ECO:0000256" key="3">
    <source>
        <dbReference type="ARBA" id="ARBA00022525"/>
    </source>
</evidence>
<dbReference type="InterPro" id="IPR004265">
    <property type="entry name" value="Dirigent"/>
</dbReference>
<dbReference type="KEGG" id="jre:109006578"/>
<dbReference type="GeneID" id="109006578"/>
<dbReference type="PANTHER" id="PTHR21495">
    <property type="entry name" value="NUCLEOPORIN-RELATED"/>
    <property type="match status" value="1"/>
</dbReference>
<proteinExistence type="inferred from homology"/>
<evidence type="ECO:0000313" key="6">
    <source>
        <dbReference type="RefSeq" id="XP_018841452.1"/>
    </source>
</evidence>
<evidence type="ECO:0000256" key="4">
    <source>
        <dbReference type="RuleBase" id="RU363099"/>
    </source>
</evidence>
<name>A0A2I4GC31_JUGRE</name>
<dbReference type="Proteomes" id="UP000235220">
    <property type="component" value="Chromosome 16"/>
</dbReference>
<dbReference type="GO" id="GO:0009699">
    <property type="term" value="P:phenylpropanoid biosynthetic process"/>
    <property type="evidence" value="ECO:0007669"/>
    <property type="project" value="UniProtKB-ARBA"/>
</dbReference>
<protein>
    <recommendedName>
        <fullName evidence="4">Dirigent protein</fullName>
    </recommendedName>
</protein>
<dbReference type="Gramene" id="Jr16_16620_p1">
    <property type="protein sequence ID" value="cds.Jr16_16620_p1"/>
    <property type="gene ID" value="Jr16_16620"/>
</dbReference>
<evidence type="ECO:0000313" key="5">
    <source>
        <dbReference type="Proteomes" id="UP000235220"/>
    </source>
</evidence>
<organism evidence="5 6">
    <name type="scientific">Juglans regia</name>
    <name type="common">English walnut</name>
    <dbReference type="NCBI Taxonomy" id="51240"/>
    <lineage>
        <taxon>Eukaryota</taxon>
        <taxon>Viridiplantae</taxon>
        <taxon>Streptophyta</taxon>
        <taxon>Embryophyta</taxon>
        <taxon>Tracheophyta</taxon>
        <taxon>Spermatophyta</taxon>
        <taxon>Magnoliopsida</taxon>
        <taxon>eudicotyledons</taxon>
        <taxon>Gunneridae</taxon>
        <taxon>Pentapetalae</taxon>
        <taxon>rosids</taxon>
        <taxon>fabids</taxon>
        <taxon>Fagales</taxon>
        <taxon>Juglandaceae</taxon>
        <taxon>Juglans</taxon>
    </lineage>
</organism>
<dbReference type="STRING" id="51240.A0A2I4GC31"/>
<dbReference type="InterPro" id="IPR044859">
    <property type="entry name" value="Allene_oxi_cyc_Dirigent"/>
</dbReference>
<gene>
    <name evidence="6" type="primary">LOC109006578</name>
</gene>
<keyword evidence="4" id="KW-0052">Apoplast</keyword>